<dbReference type="GO" id="GO:0043531">
    <property type="term" value="F:ADP binding"/>
    <property type="evidence" value="ECO:0007669"/>
    <property type="project" value="InterPro"/>
</dbReference>
<dbReference type="OrthoDB" id="622459at2759"/>
<gene>
    <name evidence="2" type="ORF">BAE44_0025947</name>
</gene>
<dbReference type="Pfam" id="PF00931">
    <property type="entry name" value="NB-ARC"/>
    <property type="match status" value="1"/>
</dbReference>
<dbReference type="InterPro" id="IPR002182">
    <property type="entry name" value="NB-ARC"/>
</dbReference>
<protein>
    <recommendedName>
        <fullName evidence="1">NB-ARC domain-containing protein</fullName>
    </recommendedName>
</protein>
<evidence type="ECO:0000313" key="3">
    <source>
        <dbReference type="Proteomes" id="UP000095767"/>
    </source>
</evidence>
<organism evidence="2 3">
    <name type="scientific">Dichanthelium oligosanthes</name>
    <dbReference type="NCBI Taxonomy" id="888268"/>
    <lineage>
        <taxon>Eukaryota</taxon>
        <taxon>Viridiplantae</taxon>
        <taxon>Streptophyta</taxon>
        <taxon>Embryophyta</taxon>
        <taxon>Tracheophyta</taxon>
        <taxon>Spermatophyta</taxon>
        <taxon>Magnoliopsida</taxon>
        <taxon>Liliopsida</taxon>
        <taxon>Poales</taxon>
        <taxon>Poaceae</taxon>
        <taxon>PACMAD clade</taxon>
        <taxon>Panicoideae</taxon>
        <taxon>Panicodae</taxon>
        <taxon>Paniceae</taxon>
        <taxon>Dichantheliinae</taxon>
        <taxon>Dichanthelium</taxon>
    </lineage>
</organism>
<dbReference type="Proteomes" id="UP000095767">
    <property type="component" value="Unassembled WGS sequence"/>
</dbReference>
<name>A0A1E5UJI1_9POAL</name>
<dbReference type="SUPFAM" id="SSF52540">
    <property type="entry name" value="P-loop containing nucleoside triphosphate hydrolases"/>
    <property type="match status" value="1"/>
</dbReference>
<accession>A0A1E5UJI1</accession>
<proteinExistence type="predicted"/>
<reference evidence="2 3" key="1">
    <citation type="submission" date="2016-09" db="EMBL/GenBank/DDBJ databases">
        <title>The draft genome of Dichanthelium oligosanthes: A C3 panicoid grass species.</title>
        <authorList>
            <person name="Studer A.J."/>
            <person name="Schnable J.C."/>
            <person name="Brutnell T.P."/>
        </authorList>
    </citation>
    <scope>NUCLEOTIDE SEQUENCE [LARGE SCALE GENOMIC DNA]</scope>
    <source>
        <strain evidence="3">cv. Kellogg 1175</strain>
        <tissue evidence="2">Leaf</tissue>
    </source>
</reference>
<evidence type="ECO:0000313" key="2">
    <source>
        <dbReference type="EMBL" id="OEL13034.1"/>
    </source>
</evidence>
<feature type="domain" description="NB-ARC" evidence="1">
    <location>
        <begin position="100"/>
        <end position="249"/>
    </location>
</feature>
<dbReference type="PANTHER" id="PTHR33377:SF111">
    <property type="entry name" value="OS01G0355700 PROTEIN"/>
    <property type="match status" value="1"/>
</dbReference>
<dbReference type="InterPro" id="IPR027417">
    <property type="entry name" value="P-loop_NTPase"/>
</dbReference>
<keyword evidence="3" id="KW-1185">Reference proteome</keyword>
<sequence length="420" mass="47598">MDAFLTAFIGDIASRSLSFLIDRYLKKEEPTKEERLDNLQRLLLRVRVVVEEAGERHVTNQAMLQQLSTLRKEMYKGYYTLDTFRCQQPHHEHDEDDRTGKKDVLPIIGPGRVGKSTLVEHACNDERVRDHFSQIMLFTRNDLAGESAASSLRDGCGVVKHHNRDLEGQRMLIVVELDGDKFTQNLDDDTVEALWQRLYSAYKNCIPRGSKIIVTSRSDKIASFGTTVPLRLQFLSREAYWYLFKVLTFGAMDAAEHPKLASVAMDMAVVLNGCFLSANIFSGLLRSNIDVRFWSAALAILQEFKQRNIVSGLMRSNVNVRYQRVNSAVHIPSVSEHIVILDDYQQMGSAAPSVRDEAGAGVPRVTAVDIMFGRVRPRGKFDVLAWRSHLPPHYSYVVKCEMQTPKQVVARKKRAKKIGG</sequence>
<comment type="caution">
    <text evidence="2">The sequence shown here is derived from an EMBL/GenBank/DDBJ whole genome shotgun (WGS) entry which is preliminary data.</text>
</comment>
<dbReference type="AlphaFoldDB" id="A0A1E5UJI1"/>
<dbReference type="EMBL" id="LWDX02074984">
    <property type="protein sequence ID" value="OEL13034.1"/>
    <property type="molecule type" value="Genomic_DNA"/>
</dbReference>
<evidence type="ECO:0000259" key="1">
    <source>
        <dbReference type="Pfam" id="PF00931"/>
    </source>
</evidence>
<dbReference type="PANTHER" id="PTHR33377">
    <property type="entry name" value="OS10G0134700 PROTEIN-RELATED"/>
    <property type="match status" value="1"/>
</dbReference>
<dbReference type="Gene3D" id="3.40.50.300">
    <property type="entry name" value="P-loop containing nucleotide triphosphate hydrolases"/>
    <property type="match status" value="1"/>
</dbReference>